<evidence type="ECO:0000313" key="10">
    <source>
        <dbReference type="EMBL" id="OME13870.1"/>
    </source>
</evidence>
<evidence type="ECO:0000256" key="3">
    <source>
        <dbReference type="ARBA" id="ARBA00022692"/>
    </source>
</evidence>
<proteinExistence type="predicted"/>
<evidence type="ECO:0000256" key="1">
    <source>
        <dbReference type="ARBA" id="ARBA00004236"/>
    </source>
</evidence>
<sequence>MSKYSFTLDSFKNIQDLIRFMDQKSSAILVIFGFILTAFVNNASKLHFVNPFLMSPLNGFLSSLTLLVGVATLALLLYKIRIIINQILKPRVAKHYLPEHHSLFYYGHIKLMEKERYLEEVENMPDQQAEQEIAAQVYEVSQILFSKTESLNKVMSRMFYLIGLLLIFIFLTQLV</sequence>
<dbReference type="InterPro" id="IPR043760">
    <property type="entry name" value="PycTM_dom"/>
</dbReference>
<keyword evidence="6" id="KW-0051">Antiviral defense</keyword>
<evidence type="ECO:0000256" key="4">
    <source>
        <dbReference type="ARBA" id="ARBA00022741"/>
    </source>
</evidence>
<dbReference type="EMBL" id="MPTO01000027">
    <property type="protein sequence ID" value="OME13870.1"/>
    <property type="molecule type" value="Genomic_DNA"/>
</dbReference>
<accession>A0AB36J879</accession>
<dbReference type="Pfam" id="PF18967">
    <property type="entry name" value="PycTM"/>
    <property type="match status" value="1"/>
</dbReference>
<protein>
    <recommendedName>
        <fullName evidence="9">Pycsar effector protein domain-containing protein</fullName>
    </recommendedName>
</protein>
<evidence type="ECO:0000256" key="7">
    <source>
        <dbReference type="ARBA" id="ARBA00023136"/>
    </source>
</evidence>
<keyword evidence="3 8" id="KW-0812">Transmembrane</keyword>
<comment type="caution">
    <text evidence="10">The sequence shown here is derived from an EMBL/GenBank/DDBJ whole genome shotgun (WGS) entry which is preliminary data.</text>
</comment>
<keyword evidence="7 8" id="KW-0472">Membrane</keyword>
<dbReference type="Proteomes" id="UP000187323">
    <property type="component" value="Unassembled WGS sequence"/>
</dbReference>
<dbReference type="AlphaFoldDB" id="A0AB36J879"/>
<gene>
    <name evidence="10" type="ORF">BSK47_24795</name>
</gene>
<name>A0AB36J879_9BACL</name>
<feature type="transmembrane region" description="Helical" evidence="8">
    <location>
        <begin position="60"/>
        <end position="78"/>
    </location>
</feature>
<keyword evidence="4" id="KW-0547">Nucleotide-binding</keyword>
<keyword evidence="5 8" id="KW-1133">Transmembrane helix</keyword>
<comment type="subcellular location">
    <subcellularLocation>
        <location evidence="1">Cell membrane</location>
    </subcellularLocation>
</comment>
<reference evidence="10 11" key="1">
    <citation type="submission" date="2016-10" db="EMBL/GenBank/DDBJ databases">
        <title>Paenibacillus species isolates.</title>
        <authorList>
            <person name="Beno S.M."/>
        </authorList>
    </citation>
    <scope>NUCLEOTIDE SEQUENCE [LARGE SCALE GENOMIC DNA]</scope>
    <source>
        <strain evidence="10 11">FSL H7-0918</strain>
    </source>
</reference>
<dbReference type="GO" id="GO:0005886">
    <property type="term" value="C:plasma membrane"/>
    <property type="evidence" value="ECO:0007669"/>
    <property type="project" value="UniProtKB-SubCell"/>
</dbReference>
<keyword evidence="2" id="KW-1003">Cell membrane</keyword>
<evidence type="ECO:0000256" key="5">
    <source>
        <dbReference type="ARBA" id="ARBA00022989"/>
    </source>
</evidence>
<feature type="domain" description="Pycsar effector protein" evidence="9">
    <location>
        <begin position="10"/>
        <end position="171"/>
    </location>
</feature>
<evidence type="ECO:0000313" key="11">
    <source>
        <dbReference type="Proteomes" id="UP000187323"/>
    </source>
</evidence>
<feature type="transmembrane region" description="Helical" evidence="8">
    <location>
        <begin position="21"/>
        <end position="40"/>
    </location>
</feature>
<evidence type="ECO:0000256" key="8">
    <source>
        <dbReference type="SAM" id="Phobius"/>
    </source>
</evidence>
<feature type="transmembrane region" description="Helical" evidence="8">
    <location>
        <begin position="154"/>
        <end position="174"/>
    </location>
</feature>
<organism evidence="10 11">
    <name type="scientific">Paenibacillus odorifer</name>
    <dbReference type="NCBI Taxonomy" id="189426"/>
    <lineage>
        <taxon>Bacteria</taxon>
        <taxon>Bacillati</taxon>
        <taxon>Bacillota</taxon>
        <taxon>Bacilli</taxon>
        <taxon>Bacillales</taxon>
        <taxon>Paenibacillaceae</taxon>
        <taxon>Paenibacillus</taxon>
    </lineage>
</organism>
<dbReference type="GO" id="GO:0051607">
    <property type="term" value="P:defense response to virus"/>
    <property type="evidence" value="ECO:0007669"/>
    <property type="project" value="UniProtKB-KW"/>
</dbReference>
<evidence type="ECO:0000256" key="2">
    <source>
        <dbReference type="ARBA" id="ARBA00022475"/>
    </source>
</evidence>
<evidence type="ECO:0000259" key="9">
    <source>
        <dbReference type="Pfam" id="PF18967"/>
    </source>
</evidence>
<dbReference type="GO" id="GO:0000166">
    <property type="term" value="F:nucleotide binding"/>
    <property type="evidence" value="ECO:0007669"/>
    <property type="project" value="UniProtKB-KW"/>
</dbReference>
<evidence type="ECO:0000256" key="6">
    <source>
        <dbReference type="ARBA" id="ARBA00023118"/>
    </source>
</evidence>